<dbReference type="RefSeq" id="WP_110391244.1">
    <property type="nucleotide sequence ID" value="NZ_QJKI01000015.1"/>
</dbReference>
<comment type="similarity">
    <text evidence="2">Belongs to the CbiQ family.</text>
</comment>
<dbReference type="Pfam" id="PF02361">
    <property type="entry name" value="CbiQ"/>
    <property type="match status" value="1"/>
</dbReference>
<accession>A0A318L7N5</accession>
<keyword evidence="4 6" id="KW-1133">Transmembrane helix</keyword>
<protein>
    <submittedName>
        <fullName evidence="7">Cobalt transport protein</fullName>
    </submittedName>
</protein>
<gene>
    <name evidence="7" type="ORF">DFR34_1159</name>
</gene>
<evidence type="ECO:0000256" key="4">
    <source>
        <dbReference type="ARBA" id="ARBA00022989"/>
    </source>
</evidence>
<evidence type="ECO:0000256" key="5">
    <source>
        <dbReference type="ARBA" id="ARBA00023136"/>
    </source>
</evidence>
<organism evidence="7 8">
    <name type="scientific">Rivihabitans pingtungensis</name>
    <dbReference type="NCBI Taxonomy" id="1054498"/>
    <lineage>
        <taxon>Bacteria</taxon>
        <taxon>Pseudomonadati</taxon>
        <taxon>Pseudomonadota</taxon>
        <taxon>Betaproteobacteria</taxon>
        <taxon>Neisseriales</taxon>
        <taxon>Aquaspirillaceae</taxon>
        <taxon>Rivihabitans</taxon>
    </lineage>
</organism>
<dbReference type="InterPro" id="IPR003339">
    <property type="entry name" value="ABC/ECF_trnsptr_transmembrane"/>
</dbReference>
<sequence length="225" mass="24591">MGFSVSSPDRPAGSGFFHPATPLAAWLMLAVMLPLWPWPLQLAAAAACAGLAARRERAAPWLAARRMRWLLAALLAAMAWSTPGQALWPADWAPTREGVLEGGLHALRLLALLWCMKALFASRSRQTWLLGLRTLCWPLTWLGLDINRAALRLWLTLEESERLTGQAPPRWRDLWQALSAAPTAGPDHAQGDEGRALTLQLQALTARDLLAWLVLALALAASVFG</sequence>
<dbReference type="OrthoDB" id="5784756at2"/>
<evidence type="ECO:0000256" key="6">
    <source>
        <dbReference type="SAM" id="Phobius"/>
    </source>
</evidence>
<dbReference type="AlphaFoldDB" id="A0A318L7N5"/>
<proteinExistence type="inferred from homology"/>
<reference evidence="7 8" key="1">
    <citation type="submission" date="2018-05" db="EMBL/GenBank/DDBJ databases">
        <title>Genomic Encyclopedia of Type Strains, Phase IV (KMG-IV): sequencing the most valuable type-strain genomes for metagenomic binning, comparative biology and taxonomic classification.</title>
        <authorList>
            <person name="Goeker M."/>
        </authorList>
    </citation>
    <scope>NUCLEOTIDE SEQUENCE [LARGE SCALE GENOMIC DNA]</scope>
    <source>
        <strain evidence="7 8">DSM 29661</strain>
    </source>
</reference>
<dbReference type="Proteomes" id="UP000247555">
    <property type="component" value="Unassembled WGS sequence"/>
</dbReference>
<evidence type="ECO:0000313" key="8">
    <source>
        <dbReference type="Proteomes" id="UP000247555"/>
    </source>
</evidence>
<keyword evidence="5 6" id="KW-0472">Membrane</keyword>
<comment type="subcellular location">
    <subcellularLocation>
        <location evidence="1">Membrane</location>
        <topology evidence="1">Multi-pass membrane protein</topology>
    </subcellularLocation>
</comment>
<feature type="transmembrane region" description="Helical" evidence="6">
    <location>
        <begin position="23"/>
        <end position="48"/>
    </location>
</feature>
<evidence type="ECO:0000256" key="3">
    <source>
        <dbReference type="ARBA" id="ARBA00022692"/>
    </source>
</evidence>
<evidence type="ECO:0000256" key="2">
    <source>
        <dbReference type="ARBA" id="ARBA00008564"/>
    </source>
</evidence>
<dbReference type="GO" id="GO:0005886">
    <property type="term" value="C:plasma membrane"/>
    <property type="evidence" value="ECO:0007669"/>
    <property type="project" value="UniProtKB-ARBA"/>
</dbReference>
<comment type="caution">
    <text evidence="7">The sequence shown here is derived from an EMBL/GenBank/DDBJ whole genome shotgun (WGS) entry which is preliminary data.</text>
</comment>
<feature type="transmembrane region" description="Helical" evidence="6">
    <location>
        <begin position="69"/>
        <end position="90"/>
    </location>
</feature>
<feature type="transmembrane region" description="Helical" evidence="6">
    <location>
        <begin position="102"/>
        <end position="120"/>
    </location>
</feature>
<dbReference type="EMBL" id="QJKI01000015">
    <property type="protein sequence ID" value="PXX77697.1"/>
    <property type="molecule type" value="Genomic_DNA"/>
</dbReference>
<evidence type="ECO:0000256" key="1">
    <source>
        <dbReference type="ARBA" id="ARBA00004141"/>
    </source>
</evidence>
<keyword evidence="8" id="KW-1185">Reference proteome</keyword>
<evidence type="ECO:0000313" key="7">
    <source>
        <dbReference type="EMBL" id="PXX77697.1"/>
    </source>
</evidence>
<name>A0A318L7N5_9NEIS</name>
<keyword evidence="3 6" id="KW-0812">Transmembrane</keyword>